<dbReference type="EMBL" id="BEGY01000014">
    <property type="protein sequence ID" value="GAX75867.1"/>
    <property type="molecule type" value="Genomic_DNA"/>
</dbReference>
<evidence type="ECO:0000256" key="1">
    <source>
        <dbReference type="ARBA" id="ARBA00004477"/>
    </source>
</evidence>
<dbReference type="Pfam" id="PF06775">
    <property type="entry name" value="Seipin"/>
    <property type="match status" value="1"/>
</dbReference>
<feature type="compositionally biased region" description="Basic and acidic residues" evidence="7">
    <location>
        <begin position="439"/>
        <end position="460"/>
    </location>
</feature>
<evidence type="ECO:0000256" key="5">
    <source>
        <dbReference type="ARBA" id="ARBA00023098"/>
    </source>
</evidence>
<name>A0A250WYE6_9CHLO</name>
<evidence type="ECO:0000313" key="10">
    <source>
        <dbReference type="Proteomes" id="UP000232323"/>
    </source>
</evidence>
<dbReference type="STRING" id="1157962.A0A250WYE6"/>
<protein>
    <recommendedName>
        <fullName evidence="11">Seipin</fullName>
    </recommendedName>
</protein>
<evidence type="ECO:0000256" key="7">
    <source>
        <dbReference type="SAM" id="MobiDB-lite"/>
    </source>
</evidence>
<evidence type="ECO:0000256" key="6">
    <source>
        <dbReference type="ARBA" id="ARBA00023136"/>
    </source>
</evidence>
<evidence type="ECO:0000256" key="3">
    <source>
        <dbReference type="ARBA" id="ARBA00022824"/>
    </source>
</evidence>
<keyword evidence="6 8" id="KW-0472">Membrane</keyword>
<gene>
    <name evidence="9" type="ORF">CEUSTIGMA_g3310.t1</name>
</gene>
<dbReference type="PROSITE" id="PS51257">
    <property type="entry name" value="PROKAR_LIPOPROTEIN"/>
    <property type="match status" value="1"/>
</dbReference>
<dbReference type="OrthoDB" id="543281at2759"/>
<evidence type="ECO:0000256" key="4">
    <source>
        <dbReference type="ARBA" id="ARBA00022989"/>
    </source>
</evidence>
<keyword evidence="4 8" id="KW-1133">Transmembrane helix</keyword>
<organism evidence="9 10">
    <name type="scientific">Chlamydomonas eustigma</name>
    <dbReference type="NCBI Taxonomy" id="1157962"/>
    <lineage>
        <taxon>Eukaryota</taxon>
        <taxon>Viridiplantae</taxon>
        <taxon>Chlorophyta</taxon>
        <taxon>core chlorophytes</taxon>
        <taxon>Chlorophyceae</taxon>
        <taxon>CS clade</taxon>
        <taxon>Chlamydomonadales</taxon>
        <taxon>Chlamydomonadaceae</taxon>
        <taxon>Chlamydomonas</taxon>
    </lineage>
</organism>
<comment type="subcellular location">
    <subcellularLocation>
        <location evidence="1">Endoplasmic reticulum membrane</location>
        <topology evidence="1">Multi-pass membrane protein</topology>
    </subcellularLocation>
</comment>
<proteinExistence type="predicted"/>
<dbReference type="InterPro" id="IPR009617">
    <property type="entry name" value="Seipin"/>
</dbReference>
<dbReference type="GO" id="GO:0140042">
    <property type="term" value="P:lipid droplet formation"/>
    <property type="evidence" value="ECO:0007669"/>
    <property type="project" value="UniProtKB-ARBA"/>
</dbReference>
<feature type="transmembrane region" description="Helical" evidence="8">
    <location>
        <begin position="321"/>
        <end position="351"/>
    </location>
</feature>
<dbReference type="PANTHER" id="PTHR21212">
    <property type="entry name" value="BERNARDINELLI-SEIP CONGENITAL LIPODYSTROPHY 2 HOMOLOG BSCL2 PROTEIN"/>
    <property type="match status" value="1"/>
</dbReference>
<reference evidence="9 10" key="1">
    <citation type="submission" date="2017-08" db="EMBL/GenBank/DDBJ databases">
        <title>Acidophilic green algal genome provides insights into adaptation to an acidic environment.</title>
        <authorList>
            <person name="Hirooka S."/>
            <person name="Hirose Y."/>
            <person name="Kanesaki Y."/>
            <person name="Higuchi S."/>
            <person name="Fujiwara T."/>
            <person name="Onuma R."/>
            <person name="Era A."/>
            <person name="Ohbayashi R."/>
            <person name="Uzuka A."/>
            <person name="Nozaki H."/>
            <person name="Yoshikawa H."/>
            <person name="Miyagishima S.Y."/>
        </authorList>
    </citation>
    <scope>NUCLEOTIDE SEQUENCE [LARGE SCALE GENOMIC DNA]</scope>
    <source>
        <strain evidence="9 10">NIES-2499</strain>
    </source>
</reference>
<dbReference type="CDD" id="cd23995">
    <property type="entry name" value="Seipin_BSCL2_like"/>
    <property type="match status" value="1"/>
</dbReference>
<dbReference type="AlphaFoldDB" id="A0A250WYE6"/>
<dbReference type="Proteomes" id="UP000232323">
    <property type="component" value="Unassembled WGS sequence"/>
</dbReference>
<comment type="caution">
    <text evidence="9">The sequence shown here is derived from an EMBL/GenBank/DDBJ whole genome shotgun (WGS) entry which is preliminary data.</text>
</comment>
<evidence type="ECO:0000256" key="2">
    <source>
        <dbReference type="ARBA" id="ARBA00022692"/>
    </source>
</evidence>
<keyword evidence="3" id="KW-0256">Endoplasmic reticulum</keyword>
<keyword evidence="10" id="KW-1185">Reference proteome</keyword>
<evidence type="ECO:0000313" key="9">
    <source>
        <dbReference type="EMBL" id="GAX75867.1"/>
    </source>
</evidence>
<dbReference type="GO" id="GO:0005789">
    <property type="term" value="C:endoplasmic reticulum membrane"/>
    <property type="evidence" value="ECO:0007669"/>
    <property type="project" value="UniProtKB-SubCell"/>
</dbReference>
<dbReference type="GO" id="GO:0006629">
    <property type="term" value="P:lipid metabolic process"/>
    <property type="evidence" value="ECO:0007669"/>
    <property type="project" value="UniProtKB-KW"/>
</dbReference>
<dbReference type="PANTHER" id="PTHR21212:SF0">
    <property type="entry name" value="SEIPIN"/>
    <property type="match status" value="1"/>
</dbReference>
<keyword evidence="5" id="KW-0443">Lipid metabolism</keyword>
<evidence type="ECO:0008006" key="11">
    <source>
        <dbReference type="Google" id="ProtNLM"/>
    </source>
</evidence>
<evidence type="ECO:0000256" key="8">
    <source>
        <dbReference type="SAM" id="Phobius"/>
    </source>
</evidence>
<accession>A0A250WYE6</accession>
<feature type="region of interest" description="Disordered" evidence="7">
    <location>
        <begin position="429"/>
        <end position="515"/>
    </location>
</feature>
<sequence length="515" mass="57190">MLHFVFRSVTQVQASAAACISFGSGVTAAASSFCVISVILLRHITSIPPRYTFPVYFDYSTPMATAVVDLDMYRASSSKPFLRQLKDYLYPDLELDLHHQPGLSAPVKKGYDEDGDKCATLVQKGSRSCPNLDPTIADSQVRHERGSIQYHPSYGVRRYKDNSVPPGRLLPSGAQVQVTMHLLLPSRHDDLFQLSGELRSQQGEIMAQASRSHMSPPRARLQHLVRHILLAPCFLIGLCSDTAKVRIVLFHTYLELEKAPLSEFRASLSARVGGGVEGDWGMSSSSHILPPPPVYEAHLELSLKMGLIRSLLYWLRPSWPITVLICCVAACIALMASMSALICALTSLFMYRMGGSSPSTQLPDLRSGAAEHLAPMVPVAHYPTDTANGFDAPYPGYFQGRLDHRDSLLQQRSYHFQRAVRVQGRDTFTSHGRSHVPAHNHDVGNTADDKDFEEGSRDQVQRGLRAQSPFGSEVETAEDAYLEEWLLQELEGEDRNEETASGSQSEEWFVCEEEL</sequence>
<keyword evidence="2 8" id="KW-0812">Transmembrane</keyword>